<feature type="transmembrane region" description="Helical" evidence="1">
    <location>
        <begin position="147"/>
        <end position="166"/>
    </location>
</feature>
<dbReference type="RefSeq" id="WP_048102335.1">
    <property type="nucleotide sequence ID" value="NZ_LKBH01000034.1"/>
</dbReference>
<feature type="transmembrane region" description="Helical" evidence="1">
    <location>
        <begin position="63"/>
        <end position="84"/>
    </location>
</feature>
<dbReference type="Proteomes" id="UP000050301">
    <property type="component" value="Unassembled WGS sequence"/>
</dbReference>
<keyword evidence="3" id="KW-1185">Reference proteome</keyword>
<dbReference type="GO" id="GO:0005886">
    <property type="term" value="C:plasma membrane"/>
    <property type="evidence" value="ECO:0007669"/>
    <property type="project" value="UniProtKB-SubCell"/>
</dbReference>
<proteinExistence type="predicted"/>
<name>A0A0Q0S0E0_9ARCH</name>
<dbReference type="GO" id="GO:0140359">
    <property type="term" value="F:ABC-type transporter activity"/>
    <property type="evidence" value="ECO:0007669"/>
    <property type="project" value="InterPro"/>
</dbReference>
<sequence>MKSEFSHMKIFYKDYMHFASRSRIMLEMVIVDAAILAFIAYRISQISNLKALWPNGTAFSATFAGFAYFFVCWTATFMGSFAISNDFTTNSGQYILSLPVKRSSIFIGRYLAATTLAAMAVLSFFLFLAAESYFNFKTVPVTLIKGYFVSMLIILSAMSIIFLLSSLIRMDRFVLVGSFFLFFIAMPVIDGILQINSMNVNALLYVDANAVTKAIGSTKYFTYATFIQIVQENYNLLNFDQAIISMVIYAISMFIIGLYVYKHMEVK</sequence>
<evidence type="ECO:0000313" key="2">
    <source>
        <dbReference type="EMBL" id="KQB36377.1"/>
    </source>
</evidence>
<organism evidence="2 3">
    <name type="scientific">Acidiplasma cupricumulans</name>
    <dbReference type="NCBI Taxonomy" id="312540"/>
    <lineage>
        <taxon>Archaea</taxon>
        <taxon>Methanobacteriati</taxon>
        <taxon>Thermoplasmatota</taxon>
        <taxon>Thermoplasmata</taxon>
        <taxon>Thermoplasmatales</taxon>
        <taxon>Ferroplasmaceae</taxon>
        <taxon>Acidiplasma</taxon>
    </lineage>
</organism>
<feature type="transmembrane region" description="Helical" evidence="1">
    <location>
        <begin position="242"/>
        <end position="261"/>
    </location>
</feature>
<dbReference type="Pfam" id="PF12679">
    <property type="entry name" value="ABC2_membrane_2"/>
    <property type="match status" value="1"/>
</dbReference>
<evidence type="ECO:0000313" key="3">
    <source>
        <dbReference type="Proteomes" id="UP000050301"/>
    </source>
</evidence>
<reference evidence="2 3" key="1">
    <citation type="submission" date="2015-09" db="EMBL/GenBank/DDBJ databases">
        <title>Heavy metals and arsenic resistance mechanisms in polyextremophilic archaea of the family Ferroplasmaceae.</title>
        <authorList>
            <person name="Bulaev A.G."/>
            <person name="Kanygina A.V."/>
        </authorList>
    </citation>
    <scope>NUCLEOTIDE SEQUENCE [LARGE SCALE GENOMIC DNA]</scope>
    <source>
        <strain evidence="2 3">BH2</strain>
    </source>
</reference>
<gene>
    <name evidence="2" type="ORF">AOG55_04295</name>
</gene>
<protein>
    <submittedName>
        <fullName evidence="2">Uncharacterized protein</fullName>
    </submittedName>
</protein>
<accession>A0A0Q0S0E0</accession>
<dbReference type="EMBL" id="LKBH01000034">
    <property type="protein sequence ID" value="KQB36377.1"/>
    <property type="molecule type" value="Genomic_DNA"/>
</dbReference>
<evidence type="ECO:0000256" key="1">
    <source>
        <dbReference type="SAM" id="Phobius"/>
    </source>
</evidence>
<dbReference type="AlphaFoldDB" id="A0A0Q0S0E0"/>
<feature type="transmembrane region" description="Helical" evidence="1">
    <location>
        <begin position="24"/>
        <end position="43"/>
    </location>
</feature>
<feature type="transmembrane region" description="Helical" evidence="1">
    <location>
        <begin position="105"/>
        <end position="127"/>
    </location>
</feature>
<keyword evidence="1" id="KW-1133">Transmembrane helix</keyword>
<keyword evidence="1" id="KW-0472">Membrane</keyword>
<dbReference type="InParanoid" id="A0A0Q0S0E0"/>
<feature type="transmembrane region" description="Helical" evidence="1">
    <location>
        <begin position="173"/>
        <end position="195"/>
    </location>
</feature>
<dbReference type="GeneID" id="84221230"/>
<keyword evidence="1" id="KW-0812">Transmembrane</keyword>
<comment type="caution">
    <text evidence="2">The sequence shown here is derived from an EMBL/GenBank/DDBJ whole genome shotgun (WGS) entry which is preliminary data.</text>
</comment>